<sequence length="233" mass="26710">RRTGPFKRAVVAVWMLWEKLFHLMFRVRPIGSGEFMHYRVIRYSGPELRLQGGRRLRRGDRLMEMHFDNEKMYEIGMESKSPVHIAIRIIREAEKVLPDVAREFATLPDHDGIWGIYGISMINRGGESLGFETSSLPKGLFSVSTNWYLRLLLRIIHPEGNRKIRNHGEKLEPRVIVMPKETLLLWGDAKSSAEARRLIKQRESVAAAADRQEISVYEEDDAASEEAAPGAVT</sequence>
<organism evidence="2 3">
    <name type="scientific">Cohnella zeiphila</name>
    <dbReference type="NCBI Taxonomy" id="2761120"/>
    <lineage>
        <taxon>Bacteria</taxon>
        <taxon>Bacillati</taxon>
        <taxon>Bacillota</taxon>
        <taxon>Bacilli</taxon>
        <taxon>Bacillales</taxon>
        <taxon>Paenibacillaceae</taxon>
        <taxon>Cohnella</taxon>
    </lineage>
</organism>
<evidence type="ECO:0000313" key="2">
    <source>
        <dbReference type="EMBL" id="MBB6736084.1"/>
    </source>
</evidence>
<proteinExistence type="predicted"/>
<dbReference type="RefSeq" id="WP_420481910.1">
    <property type="nucleotide sequence ID" value="NZ_JACJVO010000089.1"/>
</dbReference>
<dbReference type="EMBL" id="JACJVO010000089">
    <property type="protein sequence ID" value="MBB6736084.1"/>
    <property type="molecule type" value="Genomic_DNA"/>
</dbReference>
<reference evidence="2 3" key="1">
    <citation type="submission" date="2020-08" db="EMBL/GenBank/DDBJ databases">
        <title>Cohnella phylogeny.</title>
        <authorList>
            <person name="Dunlap C."/>
        </authorList>
    </citation>
    <scope>NUCLEOTIDE SEQUENCE [LARGE SCALE GENOMIC DNA]</scope>
    <source>
        <strain evidence="2 3">CBP 2801</strain>
    </source>
</reference>
<comment type="caution">
    <text evidence="2">The sequence shown here is derived from an EMBL/GenBank/DDBJ whole genome shotgun (WGS) entry which is preliminary data.</text>
</comment>
<evidence type="ECO:0000259" key="1">
    <source>
        <dbReference type="Pfam" id="PF22790"/>
    </source>
</evidence>
<protein>
    <submittedName>
        <fullName evidence="2">Polysaccharide deacetylase family protein</fullName>
    </submittedName>
</protein>
<dbReference type="AlphaFoldDB" id="A0A7X0STY3"/>
<dbReference type="InterPro" id="IPR054467">
    <property type="entry name" value="YkoP-like_dom"/>
</dbReference>
<evidence type="ECO:0000313" key="3">
    <source>
        <dbReference type="Proteomes" id="UP000564644"/>
    </source>
</evidence>
<dbReference type="Proteomes" id="UP000564644">
    <property type="component" value="Unassembled WGS sequence"/>
</dbReference>
<dbReference type="Pfam" id="PF22790">
    <property type="entry name" value="YkoP"/>
    <property type="match status" value="1"/>
</dbReference>
<accession>A0A7X0STY3</accession>
<gene>
    <name evidence="2" type="ORF">H7C18_34780</name>
</gene>
<keyword evidence="3" id="KW-1185">Reference proteome</keyword>
<name>A0A7X0STY3_9BACL</name>
<feature type="non-terminal residue" evidence="2">
    <location>
        <position position="1"/>
    </location>
</feature>
<feature type="domain" description="YkoP-like" evidence="1">
    <location>
        <begin position="7"/>
        <end position="184"/>
    </location>
</feature>